<evidence type="ECO:0000313" key="8">
    <source>
        <dbReference type="EMBL" id="KGF57581.1"/>
    </source>
</evidence>
<feature type="domain" description="RNA polymerase sigma-70 region 2" evidence="6">
    <location>
        <begin position="14"/>
        <end position="79"/>
    </location>
</feature>
<dbReference type="InterPro" id="IPR013249">
    <property type="entry name" value="RNA_pol_sigma70_r4_t2"/>
</dbReference>
<dbReference type="InterPro" id="IPR013324">
    <property type="entry name" value="RNA_pol_sigma_r3/r4-like"/>
</dbReference>
<dbReference type="NCBIfam" id="TIGR02937">
    <property type="entry name" value="sigma70-ECF"/>
    <property type="match status" value="1"/>
</dbReference>
<feature type="domain" description="RNA polymerase sigma factor 70 region 4 type 2" evidence="7">
    <location>
        <begin position="106"/>
        <end position="154"/>
    </location>
</feature>
<evidence type="ECO:0000256" key="4">
    <source>
        <dbReference type="ARBA" id="ARBA00023125"/>
    </source>
</evidence>
<dbReference type="InterPro" id="IPR014284">
    <property type="entry name" value="RNA_pol_sigma-70_dom"/>
</dbReference>
<organism evidence="8 9">
    <name type="scientific">Flavonifractor plautii 1_3_50AFAA</name>
    <dbReference type="NCBI Taxonomy" id="742738"/>
    <lineage>
        <taxon>Bacteria</taxon>
        <taxon>Bacillati</taxon>
        <taxon>Bacillota</taxon>
        <taxon>Clostridia</taxon>
        <taxon>Eubacteriales</taxon>
        <taxon>Oscillospiraceae</taxon>
        <taxon>Flavonifractor</taxon>
    </lineage>
</organism>
<keyword evidence="9" id="KW-1185">Reference proteome</keyword>
<dbReference type="GO" id="GO:0003677">
    <property type="term" value="F:DNA binding"/>
    <property type="evidence" value="ECO:0007669"/>
    <property type="project" value="UniProtKB-KW"/>
</dbReference>
<dbReference type="PANTHER" id="PTHR43133">
    <property type="entry name" value="RNA POLYMERASE ECF-TYPE SIGMA FACTO"/>
    <property type="match status" value="1"/>
</dbReference>
<dbReference type="eggNOG" id="COG1595">
    <property type="taxonomic scope" value="Bacteria"/>
</dbReference>
<dbReference type="CDD" id="cd06171">
    <property type="entry name" value="Sigma70_r4"/>
    <property type="match status" value="1"/>
</dbReference>
<keyword evidence="4" id="KW-0238">DNA-binding</keyword>
<dbReference type="EMBL" id="ADLO01000002">
    <property type="protein sequence ID" value="KGF57581.1"/>
    <property type="molecule type" value="Genomic_DNA"/>
</dbReference>
<dbReference type="InterPro" id="IPR007627">
    <property type="entry name" value="RNA_pol_sigma70_r2"/>
</dbReference>
<proteinExistence type="inferred from homology"/>
<name>A0A096BEY0_FLAPL</name>
<comment type="similarity">
    <text evidence="1">Belongs to the sigma-70 factor family. ECF subfamily.</text>
</comment>
<evidence type="ECO:0000256" key="5">
    <source>
        <dbReference type="ARBA" id="ARBA00023163"/>
    </source>
</evidence>
<evidence type="ECO:0000313" key="9">
    <source>
        <dbReference type="Proteomes" id="UP000029585"/>
    </source>
</evidence>
<dbReference type="PATRIC" id="fig|742738.3.peg.47"/>
<reference evidence="8 9" key="1">
    <citation type="submission" date="2011-08" db="EMBL/GenBank/DDBJ databases">
        <title>The Genome Sequence of Clostridium orbiscindens 1_3_50AFAA.</title>
        <authorList>
            <consortium name="The Broad Institute Genome Sequencing Platform"/>
            <person name="Earl A."/>
            <person name="Ward D."/>
            <person name="Feldgarden M."/>
            <person name="Gevers D."/>
            <person name="Daigneault M."/>
            <person name="Strauss J."/>
            <person name="Allen-Vercoe E."/>
            <person name="Young S.K."/>
            <person name="Zeng Q."/>
            <person name="Gargeya S."/>
            <person name="Fitzgerald M."/>
            <person name="Haas B."/>
            <person name="Abouelleil A."/>
            <person name="Alvarado L."/>
            <person name="Arachchi H.M."/>
            <person name="Berlin A."/>
            <person name="Brown A."/>
            <person name="Chapman S.B."/>
            <person name="Chen Z."/>
            <person name="Dunbar C."/>
            <person name="Freedman E."/>
            <person name="Gearin G."/>
            <person name="Gellesch M."/>
            <person name="Goldberg J."/>
            <person name="Griggs A."/>
            <person name="Gujja S."/>
            <person name="Heiman D."/>
            <person name="Howarth C."/>
            <person name="Larson L."/>
            <person name="Lui A."/>
            <person name="MacDonald P.J.P."/>
            <person name="Montmayeur A."/>
            <person name="Murphy C."/>
            <person name="Neiman D."/>
            <person name="Pearson M."/>
            <person name="Priest M."/>
            <person name="Roberts A."/>
            <person name="Saif S."/>
            <person name="Shea T."/>
            <person name="Shenoy N."/>
            <person name="Sisk P."/>
            <person name="Stolte C."/>
            <person name="Sykes S."/>
            <person name="Wortman J."/>
            <person name="Nusbaum C."/>
            <person name="Birren B."/>
        </authorList>
    </citation>
    <scope>NUCLEOTIDE SEQUENCE [LARGE SCALE GENOMIC DNA]</scope>
    <source>
        <strain evidence="8 9">1_3_50AFAA</strain>
    </source>
</reference>
<evidence type="ECO:0000259" key="7">
    <source>
        <dbReference type="Pfam" id="PF08281"/>
    </source>
</evidence>
<keyword evidence="2" id="KW-0805">Transcription regulation</keyword>
<dbReference type="RefSeq" id="WP_044938054.1">
    <property type="nucleotide sequence ID" value="NZ_KN174161.1"/>
</dbReference>
<evidence type="ECO:0008006" key="10">
    <source>
        <dbReference type="Google" id="ProtNLM"/>
    </source>
</evidence>
<dbReference type="AlphaFoldDB" id="A0A096BEY0"/>
<evidence type="ECO:0000256" key="3">
    <source>
        <dbReference type="ARBA" id="ARBA00023082"/>
    </source>
</evidence>
<dbReference type="Pfam" id="PF04542">
    <property type="entry name" value="Sigma70_r2"/>
    <property type="match status" value="1"/>
</dbReference>
<dbReference type="InterPro" id="IPR013325">
    <property type="entry name" value="RNA_pol_sigma_r2"/>
</dbReference>
<dbReference type="Pfam" id="PF08281">
    <property type="entry name" value="Sigma70_r4_2"/>
    <property type="match status" value="1"/>
</dbReference>
<evidence type="ECO:0000256" key="1">
    <source>
        <dbReference type="ARBA" id="ARBA00010641"/>
    </source>
</evidence>
<dbReference type="GO" id="GO:0016987">
    <property type="term" value="F:sigma factor activity"/>
    <property type="evidence" value="ECO:0007669"/>
    <property type="project" value="UniProtKB-KW"/>
</dbReference>
<comment type="caution">
    <text evidence="8">The sequence shown here is derived from an EMBL/GenBank/DDBJ whole genome shotgun (WGS) entry which is preliminary data.</text>
</comment>
<dbReference type="Gene3D" id="1.10.10.10">
    <property type="entry name" value="Winged helix-like DNA-binding domain superfamily/Winged helix DNA-binding domain"/>
    <property type="match status" value="1"/>
</dbReference>
<accession>A0A096BEY0</accession>
<dbReference type="Proteomes" id="UP000029585">
    <property type="component" value="Unassembled WGS sequence"/>
</dbReference>
<dbReference type="SUPFAM" id="SSF88946">
    <property type="entry name" value="Sigma2 domain of RNA polymerase sigma factors"/>
    <property type="match status" value="1"/>
</dbReference>
<dbReference type="SUPFAM" id="SSF88659">
    <property type="entry name" value="Sigma3 and sigma4 domains of RNA polymerase sigma factors"/>
    <property type="match status" value="1"/>
</dbReference>
<dbReference type="HOGENOM" id="CLU_047691_3_4_9"/>
<evidence type="ECO:0000256" key="2">
    <source>
        <dbReference type="ARBA" id="ARBA00023015"/>
    </source>
</evidence>
<gene>
    <name evidence="8" type="ORF">HMPREF9460_00044</name>
</gene>
<evidence type="ECO:0000259" key="6">
    <source>
        <dbReference type="Pfam" id="PF04542"/>
    </source>
</evidence>
<keyword evidence="5" id="KW-0804">Transcription</keyword>
<dbReference type="GO" id="GO:0006352">
    <property type="term" value="P:DNA-templated transcription initiation"/>
    <property type="evidence" value="ECO:0007669"/>
    <property type="project" value="InterPro"/>
</dbReference>
<dbReference type="PANTHER" id="PTHR43133:SF8">
    <property type="entry name" value="RNA POLYMERASE SIGMA FACTOR HI_1459-RELATED"/>
    <property type="match status" value="1"/>
</dbReference>
<dbReference type="InterPro" id="IPR036388">
    <property type="entry name" value="WH-like_DNA-bd_sf"/>
</dbReference>
<sequence>MAHQAGSAADLERLMEEYGTGLLRLCALQLGDAALAEDAAQETLLRAWRRYGTFRGEAAERTWITAIALNVCRDLLRSPWHTRRMELSALAEPSAEDAPWDDTPLRAVLSLPRKYREVVLLRYYEEFTLEEIADTLGIAPGTVSARLTRAKRRLRPMLEEWYYD</sequence>
<protein>
    <recommendedName>
        <fullName evidence="10">HTH luxR-type domain-containing protein</fullName>
    </recommendedName>
</protein>
<dbReference type="Gene3D" id="1.10.1740.10">
    <property type="match status" value="1"/>
</dbReference>
<keyword evidence="3" id="KW-0731">Sigma factor</keyword>
<dbReference type="InterPro" id="IPR039425">
    <property type="entry name" value="RNA_pol_sigma-70-like"/>
</dbReference>